<dbReference type="WBParaSite" id="TCNE_0000214601-mRNA-1">
    <property type="protein sequence ID" value="TCNE_0000214601-mRNA-1"/>
    <property type="gene ID" value="TCNE_0000214601"/>
</dbReference>
<accession>A0A183U0X6</accession>
<protein>
    <submittedName>
        <fullName evidence="1 3">Uncharacterized protein</fullName>
    </submittedName>
</protein>
<evidence type="ECO:0000313" key="2">
    <source>
        <dbReference type="Proteomes" id="UP000050794"/>
    </source>
</evidence>
<keyword evidence="2" id="KW-1185">Reference proteome</keyword>
<gene>
    <name evidence="1" type="ORF">TCNE_LOCUS2147</name>
</gene>
<reference evidence="1 2" key="2">
    <citation type="submission" date="2018-11" db="EMBL/GenBank/DDBJ databases">
        <authorList>
            <consortium name="Pathogen Informatics"/>
        </authorList>
    </citation>
    <scope>NUCLEOTIDE SEQUENCE [LARGE SCALE GENOMIC DNA]</scope>
</reference>
<dbReference type="EMBL" id="UYWY01001989">
    <property type="protein sequence ID" value="VDM27548.1"/>
    <property type="molecule type" value="Genomic_DNA"/>
</dbReference>
<organism evidence="2 3">
    <name type="scientific">Toxocara canis</name>
    <name type="common">Canine roundworm</name>
    <dbReference type="NCBI Taxonomy" id="6265"/>
    <lineage>
        <taxon>Eukaryota</taxon>
        <taxon>Metazoa</taxon>
        <taxon>Ecdysozoa</taxon>
        <taxon>Nematoda</taxon>
        <taxon>Chromadorea</taxon>
        <taxon>Rhabditida</taxon>
        <taxon>Spirurina</taxon>
        <taxon>Ascaridomorpha</taxon>
        <taxon>Ascaridoidea</taxon>
        <taxon>Toxocaridae</taxon>
        <taxon>Toxocara</taxon>
    </lineage>
</organism>
<dbReference type="Proteomes" id="UP000050794">
    <property type="component" value="Unassembled WGS sequence"/>
</dbReference>
<dbReference type="AlphaFoldDB" id="A0A183U0X6"/>
<proteinExistence type="predicted"/>
<reference evidence="3" key="1">
    <citation type="submission" date="2016-06" db="UniProtKB">
        <authorList>
            <consortium name="WormBaseParasite"/>
        </authorList>
    </citation>
    <scope>IDENTIFICATION</scope>
</reference>
<name>A0A183U0X6_TOXCA</name>
<sequence length="60" mass="6420">MAVVLDNRELELKSGVAEATTSRATVGGMVNKRVKSPSLGLTCNSYMGNALIGCQMWFVN</sequence>
<evidence type="ECO:0000313" key="3">
    <source>
        <dbReference type="WBParaSite" id="TCNE_0000214601-mRNA-1"/>
    </source>
</evidence>
<evidence type="ECO:0000313" key="1">
    <source>
        <dbReference type="EMBL" id="VDM27548.1"/>
    </source>
</evidence>